<protein>
    <recommendedName>
        <fullName evidence="2">CRIB domain-containing protein</fullName>
    </recommendedName>
</protein>
<feature type="domain" description="CRIB" evidence="2">
    <location>
        <begin position="54"/>
        <end position="67"/>
    </location>
</feature>
<dbReference type="FunFam" id="3.90.810.10:FF:000029">
    <property type="entry name" value="Elongation factor Ts, mitochondrial"/>
    <property type="match status" value="1"/>
</dbReference>
<evidence type="ECO:0000313" key="3">
    <source>
        <dbReference type="EMBL" id="KAH0470568.1"/>
    </source>
</evidence>
<evidence type="ECO:0000313" key="4">
    <source>
        <dbReference type="Proteomes" id="UP000775213"/>
    </source>
</evidence>
<reference evidence="3 4" key="1">
    <citation type="journal article" date="2021" name="Hortic Res">
        <title>Chromosome-scale assembly of the Dendrobium chrysotoxum genome enhances the understanding of orchid evolution.</title>
        <authorList>
            <person name="Zhang Y."/>
            <person name="Zhang G.Q."/>
            <person name="Zhang D."/>
            <person name="Liu X.D."/>
            <person name="Xu X.Y."/>
            <person name="Sun W.H."/>
            <person name="Yu X."/>
            <person name="Zhu X."/>
            <person name="Wang Z.W."/>
            <person name="Zhao X."/>
            <person name="Zhong W.Y."/>
            <person name="Chen H."/>
            <person name="Yin W.L."/>
            <person name="Huang T."/>
            <person name="Niu S.C."/>
            <person name="Liu Z.J."/>
        </authorList>
    </citation>
    <scope>NUCLEOTIDE SEQUENCE [LARGE SCALE GENOMIC DNA]</scope>
    <source>
        <strain evidence="3">Lindl</strain>
    </source>
</reference>
<dbReference type="EMBL" id="JAGFBR010000001">
    <property type="protein sequence ID" value="KAH0470568.1"/>
    <property type="molecule type" value="Genomic_DNA"/>
</dbReference>
<dbReference type="PROSITE" id="PS50108">
    <property type="entry name" value="CRIB"/>
    <property type="match status" value="1"/>
</dbReference>
<feature type="region of interest" description="Disordered" evidence="1">
    <location>
        <begin position="86"/>
        <end position="264"/>
    </location>
</feature>
<feature type="compositionally biased region" description="Basic and acidic residues" evidence="1">
    <location>
        <begin position="240"/>
        <end position="249"/>
    </location>
</feature>
<dbReference type="PANTHER" id="PTHR46325:SF20">
    <property type="entry name" value="CRIB DOMAIN-CONTAINING PROTEIN RIC10"/>
    <property type="match status" value="1"/>
</dbReference>
<dbReference type="CDD" id="cd00132">
    <property type="entry name" value="CRIB"/>
    <property type="match status" value="1"/>
</dbReference>
<dbReference type="AlphaFoldDB" id="A0AAV7HSR6"/>
<name>A0AAV7HSR6_DENCH</name>
<evidence type="ECO:0000256" key="1">
    <source>
        <dbReference type="SAM" id="MobiDB-lite"/>
    </source>
</evidence>
<keyword evidence="4" id="KW-1185">Reference proteome</keyword>
<sequence length="264" mass="29170">MEPQRRLEEAKFPSTKEKFLLPSAYMGAKMKKGIYKGLRYFSNIFDPKEQEMQIGYPTNVKHVAHIGWEGPSENAPSWMNDFRSAPLTTTVNEDPAEIPKFPSSEFILTGEPPRCLVPKSPEMKERAQKPPRRKKSSNEAATSSDSPKRESPSSNHYRRRQSRSRGSGSDSAEGSSRSRRESEAISGENEAPGIPKQSRRRRTKGSSSNSGGGGSASTQTSSRADGKDEERGDFLPQETKPAKGRKEEITSDFLGSARSPLTSS</sequence>
<dbReference type="InterPro" id="IPR000095">
    <property type="entry name" value="CRIB_dom"/>
</dbReference>
<dbReference type="SMART" id="SM00285">
    <property type="entry name" value="PBD"/>
    <property type="match status" value="1"/>
</dbReference>
<feature type="compositionally biased region" description="Basic and acidic residues" evidence="1">
    <location>
        <begin position="224"/>
        <end position="233"/>
    </location>
</feature>
<organism evidence="3 4">
    <name type="scientific">Dendrobium chrysotoxum</name>
    <name type="common">Orchid</name>
    <dbReference type="NCBI Taxonomy" id="161865"/>
    <lineage>
        <taxon>Eukaryota</taxon>
        <taxon>Viridiplantae</taxon>
        <taxon>Streptophyta</taxon>
        <taxon>Embryophyta</taxon>
        <taxon>Tracheophyta</taxon>
        <taxon>Spermatophyta</taxon>
        <taxon>Magnoliopsida</taxon>
        <taxon>Liliopsida</taxon>
        <taxon>Asparagales</taxon>
        <taxon>Orchidaceae</taxon>
        <taxon>Epidendroideae</taxon>
        <taxon>Malaxideae</taxon>
        <taxon>Dendrobiinae</taxon>
        <taxon>Dendrobium</taxon>
    </lineage>
</organism>
<gene>
    <name evidence="3" type="ORF">IEQ34_000291</name>
</gene>
<dbReference type="Pfam" id="PF00786">
    <property type="entry name" value="PBD"/>
    <property type="match status" value="1"/>
</dbReference>
<proteinExistence type="predicted"/>
<dbReference type="Proteomes" id="UP000775213">
    <property type="component" value="Unassembled WGS sequence"/>
</dbReference>
<accession>A0AAV7HSR6</accession>
<dbReference type="PANTHER" id="PTHR46325">
    <property type="entry name" value="CRIB DOMAIN-CONTAINING PROTEIN RIC8"/>
    <property type="match status" value="1"/>
</dbReference>
<feature type="compositionally biased region" description="Low complexity" evidence="1">
    <location>
        <begin position="164"/>
        <end position="175"/>
    </location>
</feature>
<comment type="caution">
    <text evidence="3">The sequence shown here is derived from an EMBL/GenBank/DDBJ whole genome shotgun (WGS) entry which is preliminary data.</text>
</comment>
<evidence type="ECO:0000259" key="2">
    <source>
        <dbReference type="PROSITE" id="PS50108"/>
    </source>
</evidence>